<reference evidence="1" key="1">
    <citation type="journal article" date="2019" name="bioRxiv">
        <title>The Genome of the Zebra Mussel, Dreissena polymorpha: A Resource for Invasive Species Research.</title>
        <authorList>
            <person name="McCartney M.A."/>
            <person name="Auch B."/>
            <person name="Kono T."/>
            <person name="Mallez S."/>
            <person name="Zhang Y."/>
            <person name="Obille A."/>
            <person name="Becker A."/>
            <person name="Abrahante J.E."/>
            <person name="Garbe J."/>
            <person name="Badalamenti J.P."/>
            <person name="Herman A."/>
            <person name="Mangelson H."/>
            <person name="Liachko I."/>
            <person name="Sullivan S."/>
            <person name="Sone E.D."/>
            <person name="Koren S."/>
            <person name="Silverstein K.A.T."/>
            <person name="Beckman K.B."/>
            <person name="Gohl D.M."/>
        </authorList>
    </citation>
    <scope>NUCLEOTIDE SEQUENCE</scope>
    <source>
        <strain evidence="1">Duluth1</strain>
        <tissue evidence="1">Whole animal</tissue>
    </source>
</reference>
<evidence type="ECO:0000313" key="1">
    <source>
        <dbReference type="EMBL" id="KAH3795325.1"/>
    </source>
</evidence>
<name>A0A9D4FAQ2_DREPO</name>
<sequence>MKMVLANPRCGGTMQTCEHATGRRNLCLATNVLLLQTTSSPYLLQIFQAHNHDLCNQSHRVPALKL</sequence>
<dbReference type="Proteomes" id="UP000828390">
    <property type="component" value="Unassembled WGS sequence"/>
</dbReference>
<comment type="caution">
    <text evidence="1">The sequence shown here is derived from an EMBL/GenBank/DDBJ whole genome shotgun (WGS) entry which is preliminary data.</text>
</comment>
<dbReference type="EMBL" id="JAIWYP010000007">
    <property type="protein sequence ID" value="KAH3795325.1"/>
    <property type="molecule type" value="Genomic_DNA"/>
</dbReference>
<organism evidence="1 2">
    <name type="scientific">Dreissena polymorpha</name>
    <name type="common">Zebra mussel</name>
    <name type="synonym">Mytilus polymorpha</name>
    <dbReference type="NCBI Taxonomy" id="45954"/>
    <lineage>
        <taxon>Eukaryota</taxon>
        <taxon>Metazoa</taxon>
        <taxon>Spiralia</taxon>
        <taxon>Lophotrochozoa</taxon>
        <taxon>Mollusca</taxon>
        <taxon>Bivalvia</taxon>
        <taxon>Autobranchia</taxon>
        <taxon>Heteroconchia</taxon>
        <taxon>Euheterodonta</taxon>
        <taxon>Imparidentia</taxon>
        <taxon>Neoheterodontei</taxon>
        <taxon>Myida</taxon>
        <taxon>Dreissenoidea</taxon>
        <taxon>Dreissenidae</taxon>
        <taxon>Dreissena</taxon>
    </lineage>
</organism>
<dbReference type="AlphaFoldDB" id="A0A9D4FAQ2"/>
<proteinExistence type="predicted"/>
<accession>A0A9D4FAQ2</accession>
<reference evidence="1" key="2">
    <citation type="submission" date="2020-11" db="EMBL/GenBank/DDBJ databases">
        <authorList>
            <person name="McCartney M.A."/>
            <person name="Auch B."/>
            <person name="Kono T."/>
            <person name="Mallez S."/>
            <person name="Becker A."/>
            <person name="Gohl D.M."/>
            <person name="Silverstein K.A.T."/>
            <person name="Koren S."/>
            <person name="Bechman K.B."/>
            <person name="Herman A."/>
            <person name="Abrahante J.E."/>
            <person name="Garbe J."/>
        </authorList>
    </citation>
    <scope>NUCLEOTIDE SEQUENCE</scope>
    <source>
        <strain evidence="1">Duluth1</strain>
        <tissue evidence="1">Whole animal</tissue>
    </source>
</reference>
<gene>
    <name evidence="1" type="ORF">DPMN_148875</name>
</gene>
<keyword evidence="2" id="KW-1185">Reference proteome</keyword>
<protein>
    <submittedName>
        <fullName evidence="1">Uncharacterized protein</fullName>
    </submittedName>
</protein>
<evidence type="ECO:0000313" key="2">
    <source>
        <dbReference type="Proteomes" id="UP000828390"/>
    </source>
</evidence>